<accession>A0A7G2C2L4</accession>
<evidence type="ECO:0000256" key="1">
    <source>
        <dbReference type="SAM" id="MobiDB-lite"/>
    </source>
</evidence>
<name>A0A7G2C2L4_9TRYP</name>
<dbReference type="Proteomes" id="UP000515908">
    <property type="component" value="Chromosome 02"/>
</dbReference>
<evidence type="ECO:0000313" key="3">
    <source>
        <dbReference type="Proteomes" id="UP000515908"/>
    </source>
</evidence>
<keyword evidence="3" id="KW-1185">Reference proteome</keyword>
<protein>
    <submittedName>
        <fullName evidence="2">Uncharacterized protein</fullName>
    </submittedName>
</protein>
<feature type="region of interest" description="Disordered" evidence="1">
    <location>
        <begin position="1"/>
        <end position="100"/>
    </location>
</feature>
<gene>
    <name evidence="2" type="ORF">ADEAN_000142400</name>
</gene>
<sequence length="188" mass="20775">MGNGCSRHHPVVVQPISPPPSEEEEEERNQEYSYVTSVTTLAQSDTQTPERVSRCDTDNRISTILRKERDRQPPKAPVNRYILPTALPPTSPDEDAVQPLNPQDLLSLTTSEVGELDSFLGSMSGIGPQPLPKFSAPKAEPPQAVKLMTDFFPPMRKPAKLNSLFTNNNNKVIIIVRTRSGCDAIQTI</sequence>
<feature type="compositionally biased region" description="Polar residues" evidence="1">
    <location>
        <begin position="31"/>
        <end position="50"/>
    </location>
</feature>
<reference evidence="2 3" key="1">
    <citation type="submission" date="2020-08" db="EMBL/GenBank/DDBJ databases">
        <authorList>
            <person name="Newling K."/>
            <person name="Davey J."/>
            <person name="Forrester S."/>
        </authorList>
    </citation>
    <scope>NUCLEOTIDE SEQUENCE [LARGE SCALE GENOMIC DNA]</scope>
    <source>
        <strain evidence="3">Crithidia deanei Carvalho (ATCC PRA-265)</strain>
    </source>
</reference>
<dbReference type="EMBL" id="LR877146">
    <property type="protein sequence ID" value="CAD2213980.1"/>
    <property type="molecule type" value="Genomic_DNA"/>
</dbReference>
<evidence type="ECO:0000313" key="2">
    <source>
        <dbReference type="EMBL" id="CAD2213980.1"/>
    </source>
</evidence>
<feature type="compositionally biased region" description="Basic residues" evidence="1">
    <location>
        <begin position="1"/>
        <end position="10"/>
    </location>
</feature>
<organism evidence="2 3">
    <name type="scientific">Angomonas deanei</name>
    <dbReference type="NCBI Taxonomy" id="59799"/>
    <lineage>
        <taxon>Eukaryota</taxon>
        <taxon>Discoba</taxon>
        <taxon>Euglenozoa</taxon>
        <taxon>Kinetoplastea</taxon>
        <taxon>Metakinetoplastina</taxon>
        <taxon>Trypanosomatida</taxon>
        <taxon>Trypanosomatidae</taxon>
        <taxon>Strigomonadinae</taxon>
        <taxon>Angomonas</taxon>
    </lineage>
</organism>
<feature type="compositionally biased region" description="Basic and acidic residues" evidence="1">
    <location>
        <begin position="51"/>
        <end position="73"/>
    </location>
</feature>
<proteinExistence type="predicted"/>
<dbReference type="AlphaFoldDB" id="A0A7G2C2L4"/>
<dbReference type="VEuPathDB" id="TriTrypDB:ADEAN_000142400"/>